<feature type="signal peptide" evidence="1">
    <location>
        <begin position="1"/>
        <end position="21"/>
    </location>
</feature>
<accession>A0A8J3M766</accession>
<evidence type="ECO:0000313" key="3">
    <source>
        <dbReference type="Proteomes" id="UP000626220"/>
    </source>
</evidence>
<proteinExistence type="predicted"/>
<keyword evidence="3" id="KW-1185">Reference proteome</keyword>
<evidence type="ECO:0000256" key="1">
    <source>
        <dbReference type="SAM" id="SignalP"/>
    </source>
</evidence>
<dbReference type="EMBL" id="BNCJ01000005">
    <property type="protein sequence ID" value="GHF50831.1"/>
    <property type="molecule type" value="Genomic_DNA"/>
</dbReference>
<comment type="caution">
    <text evidence="2">The sequence shown here is derived from an EMBL/GenBank/DDBJ whole genome shotgun (WGS) entry which is preliminary data.</text>
</comment>
<protein>
    <recommendedName>
        <fullName evidence="4">Adenylosuccinate lyase</fullName>
    </recommendedName>
</protein>
<evidence type="ECO:0008006" key="4">
    <source>
        <dbReference type="Google" id="ProtNLM"/>
    </source>
</evidence>
<feature type="chain" id="PRO_5035304551" description="Adenylosuccinate lyase" evidence="1">
    <location>
        <begin position="22"/>
        <end position="52"/>
    </location>
</feature>
<sequence>MTFRIALTALSLSLAPFAAVAECSGHEQKVQSCAPGSAWDAENKSCVKQITS</sequence>
<gene>
    <name evidence="2" type="ORF">GCM10017056_23170</name>
</gene>
<name>A0A8J3M766_9RHOB</name>
<keyword evidence="1" id="KW-0732">Signal</keyword>
<reference evidence="2" key="1">
    <citation type="journal article" date="2014" name="Int. J. Syst. Evol. Microbiol.">
        <title>Complete genome sequence of Corynebacterium casei LMG S-19264T (=DSM 44701T), isolated from a smear-ripened cheese.</title>
        <authorList>
            <consortium name="US DOE Joint Genome Institute (JGI-PGF)"/>
            <person name="Walter F."/>
            <person name="Albersmeier A."/>
            <person name="Kalinowski J."/>
            <person name="Ruckert C."/>
        </authorList>
    </citation>
    <scope>NUCLEOTIDE SEQUENCE</scope>
    <source>
        <strain evidence="2">KCTC 42650</strain>
    </source>
</reference>
<evidence type="ECO:0000313" key="2">
    <source>
        <dbReference type="EMBL" id="GHF50831.1"/>
    </source>
</evidence>
<reference evidence="2" key="2">
    <citation type="submission" date="2020-09" db="EMBL/GenBank/DDBJ databases">
        <authorList>
            <person name="Sun Q."/>
            <person name="Kim S."/>
        </authorList>
    </citation>
    <scope>NUCLEOTIDE SEQUENCE</scope>
    <source>
        <strain evidence="2">KCTC 42650</strain>
    </source>
</reference>
<organism evidence="2 3">
    <name type="scientific">Seohaeicola zhoushanensis</name>
    <dbReference type="NCBI Taxonomy" id="1569283"/>
    <lineage>
        <taxon>Bacteria</taxon>
        <taxon>Pseudomonadati</taxon>
        <taxon>Pseudomonadota</taxon>
        <taxon>Alphaproteobacteria</taxon>
        <taxon>Rhodobacterales</taxon>
        <taxon>Roseobacteraceae</taxon>
        <taxon>Seohaeicola</taxon>
    </lineage>
</organism>
<dbReference type="AlphaFoldDB" id="A0A8J3M766"/>
<dbReference type="Proteomes" id="UP000626220">
    <property type="component" value="Unassembled WGS sequence"/>
</dbReference>